<sequence length="121" mass="12655">MPSLAAVSIYVFGLTAFGAGVLALLDPASAAAAQGFPSVCMPVARGNSLAAIAMGIYYTLAAYQENTAFFILTVPMRLLTTTVFWNQGWIAPAVWEGSGALLTLGALMLRSRTADGRIKVP</sequence>
<comment type="caution">
    <text evidence="2">The sequence shown here is derived from an EMBL/GenBank/DDBJ whole genome shotgun (WGS) entry which is preliminary data.</text>
</comment>
<dbReference type="Proteomes" id="UP001408356">
    <property type="component" value="Unassembled WGS sequence"/>
</dbReference>
<evidence type="ECO:0000256" key="1">
    <source>
        <dbReference type="SAM" id="Phobius"/>
    </source>
</evidence>
<name>A0ABR2V9U6_9PEZI</name>
<accession>A0ABR2V9U6</accession>
<dbReference type="EMBL" id="JARVKF010000079">
    <property type="protein sequence ID" value="KAK9423296.1"/>
    <property type="molecule type" value="Genomic_DNA"/>
</dbReference>
<keyword evidence="3" id="KW-1185">Reference proteome</keyword>
<evidence type="ECO:0000313" key="3">
    <source>
        <dbReference type="Proteomes" id="UP001408356"/>
    </source>
</evidence>
<keyword evidence="1" id="KW-0472">Membrane</keyword>
<keyword evidence="1" id="KW-0812">Transmembrane</keyword>
<reference evidence="2 3" key="1">
    <citation type="journal article" date="2024" name="J. Plant Pathol.">
        <title>Sequence and assembly of the genome of Seiridium unicorne, isolate CBS 538.82, causal agent of cypress canker disease.</title>
        <authorList>
            <person name="Scali E."/>
            <person name="Rocca G.D."/>
            <person name="Danti R."/>
            <person name="Garbelotto M."/>
            <person name="Barberini S."/>
            <person name="Baroncelli R."/>
            <person name="Emiliani G."/>
        </authorList>
    </citation>
    <scope>NUCLEOTIDE SEQUENCE [LARGE SCALE GENOMIC DNA]</scope>
    <source>
        <strain evidence="2 3">BM-138-508</strain>
    </source>
</reference>
<evidence type="ECO:0000313" key="2">
    <source>
        <dbReference type="EMBL" id="KAK9423296.1"/>
    </source>
</evidence>
<feature type="transmembrane region" description="Helical" evidence="1">
    <location>
        <begin position="90"/>
        <end position="109"/>
    </location>
</feature>
<keyword evidence="1" id="KW-1133">Transmembrane helix</keyword>
<gene>
    <name evidence="2" type="ORF">SUNI508_04190</name>
</gene>
<proteinExistence type="predicted"/>
<organism evidence="2 3">
    <name type="scientific">Seiridium unicorne</name>
    <dbReference type="NCBI Taxonomy" id="138068"/>
    <lineage>
        <taxon>Eukaryota</taxon>
        <taxon>Fungi</taxon>
        <taxon>Dikarya</taxon>
        <taxon>Ascomycota</taxon>
        <taxon>Pezizomycotina</taxon>
        <taxon>Sordariomycetes</taxon>
        <taxon>Xylariomycetidae</taxon>
        <taxon>Amphisphaeriales</taxon>
        <taxon>Sporocadaceae</taxon>
        <taxon>Seiridium</taxon>
    </lineage>
</organism>
<protein>
    <submittedName>
        <fullName evidence="2">Mfs multidrug protein</fullName>
    </submittedName>
</protein>